<dbReference type="GO" id="GO:0043531">
    <property type="term" value="F:ADP binding"/>
    <property type="evidence" value="ECO:0007669"/>
    <property type="project" value="InterPro"/>
</dbReference>
<dbReference type="Gene3D" id="1.10.10.10">
    <property type="entry name" value="Winged helix-like DNA-binding domain superfamily/Winged helix DNA-binding domain"/>
    <property type="match status" value="1"/>
</dbReference>
<keyword evidence="2" id="KW-0547">Nucleotide-binding</keyword>
<evidence type="ECO:0000256" key="3">
    <source>
        <dbReference type="ARBA" id="ARBA00022821"/>
    </source>
</evidence>
<evidence type="ECO:0000259" key="6">
    <source>
        <dbReference type="Pfam" id="PF18052"/>
    </source>
</evidence>
<gene>
    <name evidence="8" type="ORF">O6P43_029566</name>
</gene>
<organism evidence="8 9">
    <name type="scientific">Quillaja saponaria</name>
    <name type="common">Soap bark tree</name>
    <dbReference type="NCBI Taxonomy" id="32244"/>
    <lineage>
        <taxon>Eukaryota</taxon>
        <taxon>Viridiplantae</taxon>
        <taxon>Streptophyta</taxon>
        <taxon>Embryophyta</taxon>
        <taxon>Tracheophyta</taxon>
        <taxon>Spermatophyta</taxon>
        <taxon>Magnoliopsida</taxon>
        <taxon>eudicotyledons</taxon>
        <taxon>Gunneridae</taxon>
        <taxon>Pentapetalae</taxon>
        <taxon>rosids</taxon>
        <taxon>fabids</taxon>
        <taxon>Fabales</taxon>
        <taxon>Quillajaceae</taxon>
        <taxon>Quillaja</taxon>
    </lineage>
</organism>
<dbReference type="GO" id="GO:0005524">
    <property type="term" value="F:ATP binding"/>
    <property type="evidence" value="ECO:0007669"/>
    <property type="project" value="UniProtKB-KW"/>
</dbReference>
<dbReference type="PANTHER" id="PTHR36766:SF38">
    <property type="entry name" value="DISEASE RESISTANCE PROTEIN RGA3"/>
    <property type="match status" value="1"/>
</dbReference>
<dbReference type="InterPro" id="IPR027417">
    <property type="entry name" value="P-loop_NTPase"/>
</dbReference>
<evidence type="ECO:0000259" key="7">
    <source>
        <dbReference type="Pfam" id="PF23559"/>
    </source>
</evidence>
<dbReference type="KEGG" id="qsa:O6P43_029566"/>
<dbReference type="Pfam" id="PF18052">
    <property type="entry name" value="Rx_N"/>
    <property type="match status" value="1"/>
</dbReference>
<keyword evidence="1" id="KW-0677">Repeat</keyword>
<dbReference type="GO" id="GO:0006952">
    <property type="term" value="P:defense response"/>
    <property type="evidence" value="ECO:0007669"/>
    <property type="project" value="UniProtKB-KW"/>
</dbReference>
<feature type="domain" description="NB-ARC" evidence="5">
    <location>
        <begin position="78"/>
        <end position="245"/>
    </location>
</feature>
<dbReference type="InterPro" id="IPR036388">
    <property type="entry name" value="WH-like_DNA-bd_sf"/>
</dbReference>
<dbReference type="InterPro" id="IPR058922">
    <property type="entry name" value="WHD_DRP"/>
</dbReference>
<dbReference type="SUPFAM" id="SSF52058">
    <property type="entry name" value="L domain-like"/>
    <property type="match status" value="1"/>
</dbReference>
<dbReference type="EMBL" id="JARAOO010000012">
    <property type="protein sequence ID" value="KAJ7949199.1"/>
    <property type="molecule type" value="Genomic_DNA"/>
</dbReference>
<keyword evidence="9" id="KW-1185">Reference proteome</keyword>
<dbReference type="FunFam" id="1.10.10.10:FF:000322">
    <property type="entry name" value="Probable disease resistance protein At1g63360"/>
    <property type="match status" value="1"/>
</dbReference>
<dbReference type="Pfam" id="PF00931">
    <property type="entry name" value="NB-ARC"/>
    <property type="match status" value="1"/>
</dbReference>
<dbReference type="Proteomes" id="UP001163823">
    <property type="component" value="Chromosome 12"/>
</dbReference>
<dbReference type="Pfam" id="PF23559">
    <property type="entry name" value="WHD_DRP"/>
    <property type="match status" value="1"/>
</dbReference>
<comment type="caution">
    <text evidence="8">The sequence shown here is derived from an EMBL/GenBank/DDBJ whole genome shotgun (WGS) entry which is preliminary data.</text>
</comment>
<dbReference type="InterPro" id="IPR002182">
    <property type="entry name" value="NB-ARC"/>
</dbReference>
<evidence type="ECO:0000313" key="9">
    <source>
        <dbReference type="Proteomes" id="UP001163823"/>
    </source>
</evidence>
<dbReference type="PRINTS" id="PR00364">
    <property type="entry name" value="DISEASERSIST"/>
</dbReference>
<dbReference type="SUPFAM" id="SSF52540">
    <property type="entry name" value="P-loop containing nucleoside triphosphate hydrolases"/>
    <property type="match status" value="1"/>
</dbReference>
<keyword evidence="3" id="KW-0611">Plant defense</keyword>
<evidence type="ECO:0000256" key="4">
    <source>
        <dbReference type="ARBA" id="ARBA00022840"/>
    </source>
</evidence>
<evidence type="ECO:0000256" key="1">
    <source>
        <dbReference type="ARBA" id="ARBA00022737"/>
    </source>
</evidence>
<evidence type="ECO:0000313" key="8">
    <source>
        <dbReference type="EMBL" id="KAJ7949199.1"/>
    </source>
</evidence>
<keyword evidence="4" id="KW-0067">ATP-binding</keyword>
<sequence length="532" mass="60756">MTSESLLLVMANKTIGRLGSLALEELGILWNVKDNLRKTKNSVSAFKSALLDAEEKQATDPGIRIGERRGEEEVIGREEEKKAVIELLLNTSVKEHVSVVSVVGIGGQGKTALTQLVYNDKIIHDNFELKMWVCVSDDFNVQSIVAKIVRCPTNTEIEQLQQDLRKKIEGKRYLLVLDDVWNENNERWVKLKSLLIGGANGNQIIIATRSERVAEITRTISSFHLKGLNKDKSWALFARVAFESEEETHNRDLIVIGEEIVRKCMEVPLARRTIGSMLYFNNSEEDLLYLKNTDLVKINPKNNDIFPILKLSYDHFEPHLKTCFAYCSLFPKDYPINKKKLIQLWMAQGFIQPLDENKCMEDTGEEYFMDLYWRSFFQEIQRDECVDIRSCKMHDLIHDLAQLVDGNECTLTDVEGKKIHERTCHASINAGLGSSSKIPTWLAKEFLPNLTSLNELTINNSPRLKSVSPILQHLSALHRLNVNGCNALDLSNDEEDGDCSMQWKEFSSLRTLILDGLPNWCPFRRIFNMLPP</sequence>
<feature type="domain" description="Disease resistance N-terminal" evidence="6">
    <location>
        <begin position="13"/>
        <end position="64"/>
    </location>
</feature>
<dbReference type="AlphaFoldDB" id="A0AAD7PBW4"/>
<evidence type="ECO:0000259" key="5">
    <source>
        <dbReference type="Pfam" id="PF00931"/>
    </source>
</evidence>
<dbReference type="Gene3D" id="1.10.8.430">
    <property type="entry name" value="Helical domain of apoptotic protease-activating factors"/>
    <property type="match status" value="1"/>
</dbReference>
<accession>A0AAD7PBW4</accession>
<dbReference type="PANTHER" id="PTHR36766">
    <property type="entry name" value="PLANT BROAD-SPECTRUM MILDEW RESISTANCE PROTEIN RPW8"/>
    <property type="match status" value="1"/>
</dbReference>
<dbReference type="Gene3D" id="1.20.5.4130">
    <property type="match status" value="1"/>
</dbReference>
<evidence type="ECO:0000256" key="2">
    <source>
        <dbReference type="ARBA" id="ARBA00022741"/>
    </source>
</evidence>
<feature type="domain" description="Disease resistance protein winged helix" evidence="7">
    <location>
        <begin position="329"/>
        <end position="401"/>
    </location>
</feature>
<dbReference type="Gene3D" id="3.40.50.300">
    <property type="entry name" value="P-loop containing nucleotide triphosphate hydrolases"/>
    <property type="match status" value="1"/>
</dbReference>
<name>A0AAD7PBW4_QUISA</name>
<reference evidence="8" key="1">
    <citation type="journal article" date="2023" name="Science">
        <title>Elucidation of the pathway for biosynthesis of saponin adjuvants from the soapbark tree.</title>
        <authorList>
            <person name="Reed J."/>
            <person name="Orme A."/>
            <person name="El-Demerdash A."/>
            <person name="Owen C."/>
            <person name="Martin L.B.B."/>
            <person name="Misra R.C."/>
            <person name="Kikuchi S."/>
            <person name="Rejzek M."/>
            <person name="Martin A.C."/>
            <person name="Harkess A."/>
            <person name="Leebens-Mack J."/>
            <person name="Louveau T."/>
            <person name="Stephenson M.J."/>
            <person name="Osbourn A."/>
        </authorList>
    </citation>
    <scope>NUCLEOTIDE SEQUENCE</scope>
    <source>
        <strain evidence="8">S10</strain>
    </source>
</reference>
<dbReference type="InterPro" id="IPR041118">
    <property type="entry name" value="Rx_N"/>
</dbReference>
<proteinExistence type="predicted"/>
<protein>
    <submittedName>
        <fullName evidence="8">Disease resistance protein</fullName>
    </submittedName>
</protein>
<dbReference type="InterPro" id="IPR042197">
    <property type="entry name" value="Apaf_helical"/>
</dbReference>